<dbReference type="STRING" id="515619.EUBREC_0589"/>
<dbReference type="PaxDb" id="515619-EUBREC_0589"/>
<organism evidence="1 2">
    <name type="scientific">Agathobacter rectalis (strain ATCC 33656 / DSM 3377 / JCM 17463 / KCTC 5835 / VPI 0990)</name>
    <name type="common">Eubacterium rectale</name>
    <dbReference type="NCBI Taxonomy" id="515619"/>
    <lineage>
        <taxon>Bacteria</taxon>
        <taxon>Bacillati</taxon>
        <taxon>Bacillota</taxon>
        <taxon>Clostridia</taxon>
        <taxon>Lachnospirales</taxon>
        <taxon>Lachnospiraceae</taxon>
        <taxon>Agathobacter</taxon>
    </lineage>
</organism>
<accession>C4ZCM4</accession>
<sequence length="168" mass="19240">MVSAKEAEVYLHFLESGSTAGMIEAELRAVRKIEELIQSNKIDYNGILRIRNKTVKSDVEVVRKTTEDSVEDVGRPAMDENVIEIKKQVRKVIELLEQRIILEPNRPILKTLYDRYMKAEEIISSNEDISKIMISGGCRAYLDAFSDYMNPLLGEMDKAEKMLSNLKK</sequence>
<dbReference type="EMBL" id="CP001107">
    <property type="protein sequence ID" value="ACR74379.1"/>
    <property type="molecule type" value="Genomic_DNA"/>
</dbReference>
<evidence type="ECO:0000313" key="1">
    <source>
        <dbReference type="EMBL" id="ACR74379.1"/>
    </source>
</evidence>
<dbReference type="Proteomes" id="UP000001477">
    <property type="component" value="Chromosome"/>
</dbReference>
<protein>
    <submittedName>
        <fullName evidence="1">Uncharacterized protein</fullName>
    </submittedName>
</protein>
<dbReference type="HOGENOM" id="CLU_1584004_0_0_9"/>
<dbReference type="KEGG" id="ere:EUBREC_0589"/>
<name>C4ZCM4_AGARV</name>
<gene>
    <name evidence="1" type="ordered locus">EUBREC_0589</name>
</gene>
<reference evidence="1 2" key="1">
    <citation type="journal article" date="2009" name="Proc. Natl. Acad. Sci. U.S.A.">
        <title>Characterizing a model human gut microbiota composed of members of its two dominant bacterial phyla.</title>
        <authorList>
            <person name="Mahowald M.A."/>
            <person name="Rey F.E."/>
            <person name="Seedorf H."/>
            <person name="Turnbaugh P.J."/>
            <person name="Fulton R.S."/>
            <person name="Wollam A."/>
            <person name="Shah N."/>
            <person name="Wang C."/>
            <person name="Magrini V."/>
            <person name="Wilson R.K."/>
            <person name="Cantarel B.L."/>
            <person name="Coutinho P.M."/>
            <person name="Henrissat B."/>
            <person name="Crock L.W."/>
            <person name="Russell A."/>
            <person name="Verberkmoes N.C."/>
            <person name="Hettich R.L."/>
            <person name="Gordon J.I."/>
        </authorList>
    </citation>
    <scope>NUCLEOTIDE SEQUENCE [LARGE SCALE GENOMIC DNA]</scope>
    <source>
        <strain evidence="2">ATCC 33656 / DSM 3377 / JCM 17463 / KCTC 5835 / LMG 30912 / VPI 0990</strain>
    </source>
</reference>
<proteinExistence type="predicted"/>
<dbReference type="AlphaFoldDB" id="C4ZCM4"/>
<evidence type="ECO:0000313" key="2">
    <source>
        <dbReference type="Proteomes" id="UP000001477"/>
    </source>
</evidence>